<dbReference type="RefSeq" id="WP_127087575.1">
    <property type="nucleotide sequence ID" value="NZ_RSCL01000060.1"/>
</dbReference>
<name>A0A433UHJ9_9CYAN</name>
<keyword evidence="2" id="KW-1185">Reference proteome</keyword>
<dbReference type="Proteomes" id="UP000271624">
    <property type="component" value="Unassembled WGS sequence"/>
</dbReference>
<gene>
    <name evidence="1" type="ORF">DSM106972_096680</name>
</gene>
<accession>A0A433UHJ9</accession>
<dbReference type="EMBL" id="RSCL01000060">
    <property type="protein sequence ID" value="RUS93312.1"/>
    <property type="molecule type" value="Genomic_DNA"/>
</dbReference>
<reference evidence="1" key="1">
    <citation type="submission" date="2018-12" db="EMBL/GenBank/DDBJ databases">
        <authorList>
            <person name="Will S."/>
            <person name="Neumann-Schaal M."/>
            <person name="Henke P."/>
        </authorList>
    </citation>
    <scope>NUCLEOTIDE SEQUENCE</scope>
    <source>
        <strain evidence="1">PCC 7102</strain>
    </source>
</reference>
<comment type="caution">
    <text evidence="1">The sequence shown here is derived from an EMBL/GenBank/DDBJ whole genome shotgun (WGS) entry which is preliminary data.</text>
</comment>
<reference evidence="1" key="2">
    <citation type="journal article" date="2019" name="Genome Biol. Evol.">
        <title>Day and night: Metabolic profiles and evolutionary relationships of six axenic non-marine cyanobacteria.</title>
        <authorList>
            <person name="Will S.E."/>
            <person name="Henke P."/>
            <person name="Boedeker C."/>
            <person name="Huang S."/>
            <person name="Brinkmann H."/>
            <person name="Rohde M."/>
            <person name="Jarek M."/>
            <person name="Friedl T."/>
            <person name="Seufert S."/>
            <person name="Schumacher M."/>
            <person name="Overmann J."/>
            <person name="Neumann-Schaal M."/>
            <person name="Petersen J."/>
        </authorList>
    </citation>
    <scope>NUCLEOTIDE SEQUENCE [LARGE SCALE GENOMIC DNA]</scope>
    <source>
        <strain evidence="1">PCC 7102</strain>
    </source>
</reference>
<dbReference type="AlphaFoldDB" id="A0A433UHJ9"/>
<organism evidence="1 2">
    <name type="scientific">Dulcicalothrix desertica PCC 7102</name>
    <dbReference type="NCBI Taxonomy" id="232991"/>
    <lineage>
        <taxon>Bacteria</taxon>
        <taxon>Bacillati</taxon>
        <taxon>Cyanobacteriota</taxon>
        <taxon>Cyanophyceae</taxon>
        <taxon>Nostocales</taxon>
        <taxon>Calotrichaceae</taxon>
        <taxon>Dulcicalothrix</taxon>
    </lineage>
</organism>
<evidence type="ECO:0000313" key="2">
    <source>
        <dbReference type="Proteomes" id="UP000271624"/>
    </source>
</evidence>
<proteinExistence type="predicted"/>
<sequence>MKHIISIGVEQFIEIEYTVGGSGFMTSVGLKCDEREAVSEGTLEALAAYNGAIDGLEALILAQACEGIDITTDAYKRAVISAIEGIDNNFG</sequence>
<protein>
    <submittedName>
        <fullName evidence="1">Uncharacterized protein</fullName>
    </submittedName>
</protein>
<evidence type="ECO:0000313" key="1">
    <source>
        <dbReference type="EMBL" id="RUS93312.1"/>
    </source>
</evidence>